<dbReference type="Pfam" id="PF22783">
    <property type="entry name" value="BapA_N"/>
    <property type="match status" value="1"/>
</dbReference>
<reference evidence="5" key="1">
    <citation type="submission" date="2020-09" db="EMBL/GenBank/DDBJ databases">
        <title>First Report of a novel Colistin-Resistant species of Enterobacter cloacae complex Producing MCR-5 isolated from hospital sewage water.</title>
        <authorList>
            <person name="Zhou K."/>
        </authorList>
    </citation>
    <scope>NUCLEOTIDE SEQUENCE [LARGE SCALE GENOMIC DNA]</scope>
    <source>
        <strain evidence="5">HSW1412</strain>
    </source>
</reference>
<feature type="domain" description="Bacterial Ig-like" evidence="3">
    <location>
        <begin position="923"/>
        <end position="1008"/>
    </location>
</feature>
<dbReference type="Pfam" id="PF17936">
    <property type="entry name" value="Big_6"/>
    <property type="match status" value="8"/>
</dbReference>
<feature type="region of interest" description="Disordered" evidence="1">
    <location>
        <begin position="232"/>
        <end position="251"/>
    </location>
</feature>
<dbReference type="NCBIfam" id="TIGR03661">
    <property type="entry name" value="T1SS_VCA0849"/>
    <property type="match status" value="1"/>
</dbReference>
<feature type="domain" description="Bacterial Ig-like" evidence="3">
    <location>
        <begin position="301"/>
        <end position="382"/>
    </location>
</feature>
<dbReference type="Pfam" id="PF17963">
    <property type="entry name" value="Big_9"/>
    <property type="match status" value="1"/>
</dbReference>
<feature type="domain" description="Biofilm-associated protein BapA-like prefix-like" evidence="4">
    <location>
        <begin position="1"/>
        <end position="123"/>
    </location>
</feature>
<feature type="region of interest" description="Disordered" evidence="1">
    <location>
        <begin position="1847"/>
        <end position="1873"/>
    </location>
</feature>
<dbReference type="EMBL" id="CP061801">
    <property type="protein sequence ID" value="QPJ99582.1"/>
    <property type="molecule type" value="Genomic_DNA"/>
</dbReference>
<feature type="compositionally biased region" description="Polar residues" evidence="1">
    <location>
        <begin position="297"/>
        <end position="311"/>
    </location>
</feature>
<feature type="domain" description="Bacterial Ig-like" evidence="3">
    <location>
        <begin position="1844"/>
        <end position="1929"/>
    </location>
</feature>
<feature type="compositionally biased region" description="Polar residues" evidence="1">
    <location>
        <begin position="1852"/>
        <end position="1862"/>
    </location>
</feature>
<feature type="domain" description="Bacterial Ig" evidence="2">
    <location>
        <begin position="2344"/>
        <end position="2425"/>
    </location>
</feature>
<feature type="region of interest" description="Disordered" evidence="1">
    <location>
        <begin position="141"/>
        <end position="213"/>
    </location>
</feature>
<dbReference type="PROSITE" id="PS50890">
    <property type="entry name" value="PUA"/>
    <property type="match status" value="1"/>
</dbReference>
<protein>
    <submittedName>
        <fullName evidence="5">BapA prefix-like domain-containing protein</fullName>
    </submittedName>
</protein>
<feature type="compositionally biased region" description="Gly residues" evidence="1">
    <location>
        <begin position="141"/>
        <end position="153"/>
    </location>
</feature>
<feature type="domain" description="Bacterial Ig-like" evidence="3">
    <location>
        <begin position="1228"/>
        <end position="1329"/>
    </location>
</feature>
<evidence type="ECO:0000313" key="5">
    <source>
        <dbReference type="EMBL" id="QPJ99582.1"/>
    </source>
</evidence>
<feature type="domain" description="Bacterial Ig-like" evidence="3">
    <location>
        <begin position="1953"/>
        <end position="2032"/>
    </location>
</feature>
<dbReference type="InterPro" id="IPR019960">
    <property type="entry name" value="T1SS_VCA0849"/>
</dbReference>
<feature type="domain" description="Bacterial Ig-like" evidence="3">
    <location>
        <begin position="1637"/>
        <end position="1720"/>
    </location>
</feature>
<feature type="domain" description="Bacterial Ig" evidence="2">
    <location>
        <begin position="2531"/>
        <end position="2610"/>
    </location>
</feature>
<dbReference type="Gene3D" id="3.30.420.430">
    <property type="match status" value="11"/>
</dbReference>
<evidence type="ECO:0000259" key="2">
    <source>
        <dbReference type="Pfam" id="PF17936"/>
    </source>
</evidence>
<feature type="domain" description="Bacterial Ig-like" evidence="3">
    <location>
        <begin position="2446"/>
        <end position="2529"/>
    </location>
</feature>
<proteinExistence type="predicted"/>
<feature type="domain" description="Bacterial Ig-like" evidence="3">
    <location>
        <begin position="2259"/>
        <end position="2342"/>
    </location>
</feature>
<dbReference type="NCBIfam" id="TIGR01965">
    <property type="entry name" value="VCBS_repeat"/>
    <property type="match status" value="2"/>
</dbReference>
<organism evidence="5">
    <name type="scientific">Enterobacter mori</name>
    <dbReference type="NCBI Taxonomy" id="539813"/>
    <lineage>
        <taxon>Bacteria</taxon>
        <taxon>Pseudomonadati</taxon>
        <taxon>Pseudomonadota</taxon>
        <taxon>Gammaproteobacteria</taxon>
        <taxon>Enterobacterales</taxon>
        <taxon>Enterobacteriaceae</taxon>
        <taxon>Enterobacter</taxon>
    </lineage>
</organism>
<feature type="domain" description="Bacterial Ig-like" evidence="3">
    <location>
        <begin position="1143"/>
        <end position="1221"/>
    </location>
</feature>
<dbReference type="InterPro" id="IPR048051">
    <property type="entry name" value="BapA-like_prefix-like"/>
</dbReference>
<gene>
    <name evidence="5" type="ORF">IDM36_17000</name>
</gene>
<feature type="domain" description="Bacterial Ig" evidence="2">
    <location>
        <begin position="1331"/>
        <end position="1412"/>
    </location>
</feature>
<feature type="domain" description="Bacterial Ig" evidence="2">
    <location>
        <begin position="469"/>
        <end position="550"/>
    </location>
</feature>
<dbReference type="NCBIfam" id="NF045619">
    <property type="entry name" value="adhes_GNV_Cterm"/>
    <property type="match status" value="1"/>
</dbReference>
<feature type="domain" description="Bacterial Ig" evidence="2">
    <location>
        <begin position="385"/>
        <end position="465"/>
    </location>
</feature>
<dbReference type="Gene3D" id="2.60.40.1800">
    <property type="match status" value="1"/>
</dbReference>
<dbReference type="InterPro" id="IPR044016">
    <property type="entry name" value="Big_13"/>
</dbReference>
<feature type="compositionally biased region" description="Polar residues" evidence="1">
    <location>
        <begin position="241"/>
        <end position="251"/>
    </location>
</feature>
<feature type="compositionally biased region" description="Low complexity" evidence="1">
    <location>
        <begin position="154"/>
        <end position="164"/>
    </location>
</feature>
<feature type="domain" description="Bacterial Ig" evidence="2">
    <location>
        <begin position="722"/>
        <end position="803"/>
    </location>
</feature>
<feature type="compositionally biased region" description="Polar residues" evidence="1">
    <location>
        <begin position="1027"/>
        <end position="1038"/>
    </location>
</feature>
<feature type="domain" description="Bacterial Ig-like" evidence="3">
    <location>
        <begin position="194"/>
        <end position="278"/>
    </location>
</feature>
<dbReference type="InterPro" id="IPR010221">
    <property type="entry name" value="VCBS_dom"/>
</dbReference>
<dbReference type="NCBIfam" id="NF033677">
    <property type="entry name" value="biofilm_BapA_N"/>
    <property type="match status" value="1"/>
</dbReference>
<dbReference type="InterPro" id="IPR041498">
    <property type="entry name" value="Big_6"/>
</dbReference>
<feature type="domain" description="Bacterial Ig-like" evidence="3">
    <location>
        <begin position="1737"/>
        <end position="1824"/>
    </location>
</feature>
<dbReference type="Gene3D" id="2.60.40.10">
    <property type="entry name" value="Immunoglobulins"/>
    <property type="match status" value="11"/>
</dbReference>
<feature type="compositionally biased region" description="Polar residues" evidence="1">
    <location>
        <begin position="185"/>
        <end position="213"/>
    </location>
</feature>
<name>A0A7T0DUJ6_9ENTR</name>
<feature type="domain" description="Bacterial Ig-like" evidence="3">
    <location>
        <begin position="819"/>
        <end position="908"/>
    </location>
</feature>
<feature type="domain" description="Bacterial Ig-like" evidence="3">
    <location>
        <begin position="2150"/>
        <end position="2238"/>
    </location>
</feature>
<evidence type="ECO:0000259" key="3">
    <source>
        <dbReference type="Pfam" id="PF19077"/>
    </source>
</evidence>
<dbReference type="InterPro" id="IPR013783">
    <property type="entry name" value="Ig-like_fold"/>
</dbReference>
<feature type="domain" description="Bacterial Ig-like" evidence="3">
    <location>
        <begin position="1023"/>
        <end position="1115"/>
    </location>
</feature>
<feature type="region of interest" description="Disordered" evidence="1">
    <location>
        <begin position="1946"/>
        <end position="1970"/>
    </location>
</feature>
<dbReference type="InterPro" id="IPR055014">
    <property type="entry name" value="BapA_Bap-like_C"/>
</dbReference>
<feature type="region of interest" description="Disordered" evidence="1">
    <location>
        <begin position="1020"/>
        <end position="1047"/>
    </location>
</feature>
<feature type="region of interest" description="Disordered" evidence="1">
    <location>
        <begin position="297"/>
        <end position="319"/>
    </location>
</feature>
<feature type="compositionally biased region" description="Low complexity" evidence="1">
    <location>
        <begin position="447"/>
        <end position="465"/>
    </location>
</feature>
<feature type="domain" description="Bacterial Ig" evidence="2">
    <location>
        <begin position="553"/>
        <end position="634"/>
    </location>
</feature>
<dbReference type="Pfam" id="PF19077">
    <property type="entry name" value="Big_13"/>
    <property type="match status" value="16"/>
</dbReference>
<feature type="compositionally biased region" description="Low complexity" evidence="1">
    <location>
        <begin position="616"/>
        <end position="634"/>
    </location>
</feature>
<evidence type="ECO:0000256" key="1">
    <source>
        <dbReference type="SAM" id="MobiDB-lite"/>
    </source>
</evidence>
<feature type="domain" description="Bacterial Ig-like" evidence="3">
    <location>
        <begin position="2052"/>
        <end position="2134"/>
    </location>
</feature>
<feature type="region of interest" description="Disordered" evidence="1">
    <location>
        <begin position="616"/>
        <end position="637"/>
    </location>
</feature>
<accession>A0A7T0DUJ6</accession>
<feature type="domain" description="Bacterial Ig-like" evidence="3">
    <location>
        <begin position="1534"/>
        <end position="1618"/>
    </location>
</feature>
<sequence>MSQISVISKLTGVKTTTEGTQVSLNHSSIVKLHLERADIQHFARNNNDLVLTLHSGETIVIKNFYVTDAQGLSQLVLEDDNGALWWIEDPTAAAAHYESIASTDVLLAAAGGESTTGGAIWPWVLGGVAAAGGIALAAGGGGGGGGGGSGSGSGHSNSGSSDPADPADPPSPDKTAPVAPAISGVTDNVGTVQGALTSGQSTDDSRPTFSGTAEAGSTVTVYDNGTAIGSVAAGSDGKWSFTPSTDLSEGTHNITTQATDAAGNTGPGSSSFAVVVDTTPPDTPTLLNATERNGATATQIQSGHYTHTGTPEISGKGEPGDTITLYDQGVKIGEANVDSNGNWHFTPGSTLTEGTHSLTITETDPAGNTSGISRPLDFIVDNTPPGAPTDLAITPDGGALTGKAETGSTIIVSNGTTIVGTAVTDAQGNFTVPLNPAQLNGETLSATATDAASNTSPPASLTAPDTTPPAIPTGIAVNHDGDHVTGKAEPGSTVTVKNEQGTLIGTGQADGSGNFDVTLSPPQKNGEVLDVTATDGANNTSQPALAIAPDTTAPGAPTDLAITADGSTLTGKAEAGSSIIISNGTTTVGTAVTDAQGNFTVQLHPAQLNGETLSATATDAASNTSPPASLTAPDTTPPAIPTNVVVNHDGDHVTGKAEPGSTVTVKDEQGSIIGTGQADGSGHFDVTLSTPQKNGEVLDVTATDGASNTSQPALAIAPDTTAPGAPTNLAITVDGGTLTGKAEAGSTITISNGTTVVGTAVTNDQGNFTVTLTPSQRNGETLSATATDEAGNTSTPATLLAPDTTPAQTPEILGVVDNVADFTGNISNGGLTNDNHPTIYGKGEAGTTLSLYSNNTLIGTVVIQPDGSWSFPANAPLSEGGNVITAQAVDGKGQASSISAAWNVTVDTTLPDTPVLKNVLDDVAENTGPITSGQVTNDSTPTFSGTGEAGATLNVMEGGNVIGTANIDANGVWTWTPASGLSNGTHNLTFVAVDAAGNHSNPTSVFQVNLSTTAPGVPTIDSVTDDVGSTQGTVTSGKPTDDNRPLLEGTTTAGNTIAIYDGNTLLGNATVDLSGHWSFTPGIPLADGTHNITAVAINAAGNTATSAPFVVEVDTVAPTAPSTPVVTVNPDGVDVILSPGQPTRDTTPTLSGSGNVGDVITIYNGSTPLGTTTVDGTGHWSWTPNPPLPNGTYDISLTATDKDGAGNESAASQAATIIIDTSAPATPAAPVVTDNVDAHTGPVSNNGSTNDGRPVLSGSGEPGAVITLYDNVNGTKSVLGSVTVDPTGHWSFQPSTALSQGNHTFSTTAKDEAGNISTESPTITVNVDTVAPDQPSGLSINGQGTILSGTAEAGSTVEVRDASNTLIGTGTADVNNHFTVTLSSPQASGNNLSITAEDSAGNTSNATSWTVTGTVQPPVIDAILDDVGLIQGNVKGGISDDPLPTISGTAQAGSTVNLYQDGILLTTITLLPGETNWSFQLIVPLTPLAHSFTATATLGANTSASSDQASVTINLLTPGTPVIGAVTDDVAPYTGPLTNGQTTNDNTPTLSGTAGANNTVTIYDGLTKLADVVAGADGKWSYTPGALSDGSHSLTITVTDITNIPSVPSEAFVVVVDTAPPAKPGIDTVTDDVPLLTGNVDKNTATNDTTPTLSGHAEAGSTVSIRDNGVEIGTVTAGAGGTWTFTPTKALNDGTHDFTVVATDSVGNQSVVSDDYSVTVATTPPAQPTLDTVYDDLPSGTGNLTNGQLTNDSTPTLNGTGVNGTTIHILDNGSPVGTAIVTNGTWSFTPTVPLGEGVHNLRVYASDNAGNTSTTTPAFAITVDATPPANPVVTGVLDDVGPVTGQIGAGGTTNDSKPTLSGTGEAGTAIHITDGGTEIGTAVVTAGGTWTFTPATALSEGTHNLVISATDPAGNSSLVNPTLTFTVDTVAPVAPLVISVADDVGTKQTPLSSGQSTDDTTPSFTGSTEPNALISVYDNGTLLTQIAADGTGAWTYTPPALSEGSHGFTFTATDAAGNVGPASTPFTVVVDTTKPSVPLITQAVDDVGTVQGTLSNGQSTDDTSPLLKGTSEPLATINVYDGLTLLGTTTANASGNWTYQVSSNLSETTHSFTVRASDAAGNLSDPSTPFTLTISTTPPAPPVITAVVDDVGSISGPLTNGQATNDNLPTLSGTAVAGSLVRIYDGTTLLGSVVATNGSWSFTPATALSDGPHALKATASDAVGNPSADSSVFNIVVDATAPNTPAITSILDNVGTLTGPVTSSVPTNDNTPELHGTAEANAVVRIYDGATPIGQVTADGSGNWTFTTGALSDGQHNFSVTATDAVGNTSAASTISAIVVDTVAPLAPGALAVVNVGTLVTGTAEAGSTVTITTSGGTVLGTATVDGSGHFSVTLSPAQTNGETLTAYATDKAGNLGASASITAPFTTLPNAPVIATVSDDVGTLKGTLSNGQTTDDTTPTLAGTAQPGSTVTLYNNGVLIGTTLADGSGNWSFTTPAMGEGSHAFTATATNGSGTGPVSAAMTVIVDTTAPNAPTGQFNADGSVLTGQAEAGSTVTIRLPDGTTYTATANASGSYSLTFVNKQTDGGTLTLTATDTAGNMSLPGQVLAPNLPLSAANNVDELNFTTTATVTDAQYSDYGVLLVGAVGNVLSLLGNNSAQVTFNVDNGASADITINAYGTGVVLGLLNSMQLVVQHWDATNNVWTTVVDTGNNSTLNLLTIGASGVSLNLTGLAEGQYRVLTYNTSLLATGSYSSLDVDVSQTSAGTIVGTNLNVSGNVITDVDASAGSDNAPAGTLLTQVTNALGQATAINATGSTVVHGQYGDLTISADGTYTYTLTTTSATAYGRTENFTYTIMHNGVTASAQLVITLGSSVQNTHAIAVDDSSTFTFDTSVHAVDNGTSSQGGFTVVGIGLGNVLTLDVLSDLSNPIIYNVDQGTTRTMTLQASVGGVAIGSVFDLYVYKFNTATQTYQQYRYEKSWLTAPLLGGTSGKLTVDLPAGQYLFLLNTASGITALTGYTLNVLEDHVYAVSSTGGSTTGNVMADDILPTSVTATVTDVNGVHVNVSGLTTIQGLYGTLSIDAQGNYTYTLNSGVGADKISTPDTFVYTLTDSTGHKDSASLNITPTPHALDAINDVSKVMTFDTAQHTVAWSDTSVGSTNWTTALLKSTSGTGSGTFIVDQNTALHDIVLHFNISSLLPLGGLAVSWSITLQGASTPIISDSFTGGSTTINLSSLDLDAGTYTLSFTGTAGPLSIGGITITPSVTGTSVFLNNDETTSGHSVIGNIFDGTDSQGALDQLASVDTRLSITGYDGHVSTLDPYTTSNATATVVGHYGTLSVGVDGSYTYTLNSGISLATMTSKEVFNYTLTAANGQTDSASLTINLSPQMISTNHNDTLTGSVYGDTLIYHMLDTTVGAATGGNGTGDHWTNFSVSQGDKIDISDLLVGWNGQSSTLGNYLHVTTSGSNTVISIDRDGAGSTYANTTLVTLDNVQTSYDELVNQHHNIIT</sequence>
<dbReference type="NCBIfam" id="NF033510">
    <property type="entry name" value="Ca_tandemer"/>
    <property type="match status" value="24"/>
</dbReference>
<evidence type="ECO:0000259" key="4">
    <source>
        <dbReference type="Pfam" id="PF22783"/>
    </source>
</evidence>
<feature type="domain" description="Bacterial Ig" evidence="2">
    <location>
        <begin position="638"/>
        <end position="719"/>
    </location>
</feature>
<feature type="region of interest" description="Disordered" evidence="1">
    <location>
        <begin position="447"/>
        <end position="466"/>
    </location>
</feature>